<protein>
    <submittedName>
        <fullName evidence="10">Biopolymer transporter ExbD</fullName>
    </submittedName>
</protein>
<evidence type="ECO:0000256" key="7">
    <source>
        <dbReference type="RuleBase" id="RU003879"/>
    </source>
</evidence>
<sequence>MASAGQSARSRRGGIIEGINVTPLVDITLVLLIIFIVTAKIVVAPAVPLDLPQASQSEELQTVLSVVVPAEGPVQIDGATIDDAALRERAAAALSRDPQLRAVIQADRVVPHGRVMAVLDTLKAAGIVRVAFGAVRPEAEPRTAERTGHHD</sequence>
<organism evidence="10 11">
    <name type="scientific">Sorangium cellulosum</name>
    <name type="common">Polyangium cellulosum</name>
    <dbReference type="NCBI Taxonomy" id="56"/>
    <lineage>
        <taxon>Bacteria</taxon>
        <taxon>Pseudomonadati</taxon>
        <taxon>Myxococcota</taxon>
        <taxon>Polyangia</taxon>
        <taxon>Polyangiales</taxon>
        <taxon>Polyangiaceae</taxon>
        <taxon>Sorangium</taxon>
    </lineage>
</organism>
<dbReference type="GO" id="GO:0015031">
    <property type="term" value="P:protein transport"/>
    <property type="evidence" value="ECO:0007669"/>
    <property type="project" value="UniProtKB-KW"/>
</dbReference>
<comment type="subcellular location">
    <subcellularLocation>
        <location evidence="1">Cell membrane</location>
        <topology evidence="1">Single-pass membrane protein</topology>
    </subcellularLocation>
    <subcellularLocation>
        <location evidence="7">Cell membrane</location>
        <topology evidence="7">Single-pass type II membrane protein</topology>
    </subcellularLocation>
</comment>
<dbReference type="Gene3D" id="3.30.420.270">
    <property type="match status" value="1"/>
</dbReference>
<dbReference type="EMBL" id="JEME01000514">
    <property type="protein sequence ID" value="KYG09929.1"/>
    <property type="molecule type" value="Genomic_DNA"/>
</dbReference>
<gene>
    <name evidence="9" type="ORF">BE04_17350</name>
    <name evidence="10" type="ORF">BE21_15240</name>
</gene>
<name>A0A150TYZ5_SORCE</name>
<keyword evidence="7" id="KW-0813">Transport</keyword>
<evidence type="ECO:0000313" key="9">
    <source>
        <dbReference type="EMBL" id="KYF57354.1"/>
    </source>
</evidence>
<evidence type="ECO:0000313" key="10">
    <source>
        <dbReference type="EMBL" id="KYG09929.1"/>
    </source>
</evidence>
<accession>A0A150TYZ5</accession>
<comment type="caution">
    <text evidence="10">The sequence shown here is derived from an EMBL/GenBank/DDBJ whole genome shotgun (WGS) entry which is preliminary data.</text>
</comment>
<reference evidence="11 12" key="1">
    <citation type="submission" date="2014-02" db="EMBL/GenBank/DDBJ databases">
        <title>The small core and large imbalanced accessory genome model reveals a collaborative survival strategy of Sorangium cellulosum strains in nature.</title>
        <authorList>
            <person name="Han K."/>
            <person name="Peng R."/>
            <person name="Blom J."/>
            <person name="Li Y.-Z."/>
        </authorList>
    </citation>
    <scope>NUCLEOTIDE SEQUENCE [LARGE SCALE GENOMIC DNA]</scope>
    <source>
        <strain evidence="10 11">So0007-03</strain>
        <strain evidence="9 12">So0157-18</strain>
    </source>
</reference>
<dbReference type="AlphaFoldDB" id="A0A150TYZ5"/>
<keyword evidence="4 7" id="KW-0812">Transmembrane</keyword>
<evidence type="ECO:0000313" key="11">
    <source>
        <dbReference type="Proteomes" id="UP000075502"/>
    </source>
</evidence>
<dbReference type="PANTHER" id="PTHR30558">
    <property type="entry name" value="EXBD MEMBRANE COMPONENT OF PMF-DRIVEN MACROMOLECULE IMPORT SYSTEM"/>
    <property type="match status" value="1"/>
</dbReference>
<evidence type="ECO:0000256" key="4">
    <source>
        <dbReference type="ARBA" id="ARBA00022692"/>
    </source>
</evidence>
<comment type="similarity">
    <text evidence="2 7">Belongs to the ExbD/TolR family.</text>
</comment>
<evidence type="ECO:0000256" key="8">
    <source>
        <dbReference type="SAM" id="Phobius"/>
    </source>
</evidence>
<keyword evidence="3" id="KW-1003">Cell membrane</keyword>
<keyword evidence="5 8" id="KW-1133">Transmembrane helix</keyword>
<dbReference type="PANTHER" id="PTHR30558:SF7">
    <property type="entry name" value="TOL-PAL SYSTEM PROTEIN TOLR"/>
    <property type="match status" value="1"/>
</dbReference>
<proteinExistence type="inferred from homology"/>
<evidence type="ECO:0000256" key="2">
    <source>
        <dbReference type="ARBA" id="ARBA00005811"/>
    </source>
</evidence>
<evidence type="ECO:0000256" key="5">
    <source>
        <dbReference type="ARBA" id="ARBA00022989"/>
    </source>
</evidence>
<evidence type="ECO:0000256" key="6">
    <source>
        <dbReference type="ARBA" id="ARBA00023136"/>
    </source>
</evidence>
<dbReference type="Proteomes" id="UP000075604">
    <property type="component" value="Unassembled WGS sequence"/>
</dbReference>
<dbReference type="GO" id="GO:0005886">
    <property type="term" value="C:plasma membrane"/>
    <property type="evidence" value="ECO:0007669"/>
    <property type="project" value="UniProtKB-SubCell"/>
</dbReference>
<evidence type="ECO:0000256" key="1">
    <source>
        <dbReference type="ARBA" id="ARBA00004162"/>
    </source>
</evidence>
<evidence type="ECO:0000313" key="12">
    <source>
        <dbReference type="Proteomes" id="UP000075604"/>
    </source>
</evidence>
<dbReference type="InterPro" id="IPR003400">
    <property type="entry name" value="ExbD"/>
</dbReference>
<dbReference type="GO" id="GO:0022857">
    <property type="term" value="F:transmembrane transporter activity"/>
    <property type="evidence" value="ECO:0007669"/>
    <property type="project" value="InterPro"/>
</dbReference>
<keyword evidence="7" id="KW-0653">Protein transport</keyword>
<dbReference type="Proteomes" id="UP000075502">
    <property type="component" value="Unassembled WGS sequence"/>
</dbReference>
<feature type="transmembrane region" description="Helical" evidence="8">
    <location>
        <begin position="21"/>
        <end position="43"/>
    </location>
</feature>
<evidence type="ECO:0000256" key="3">
    <source>
        <dbReference type="ARBA" id="ARBA00022475"/>
    </source>
</evidence>
<dbReference type="Pfam" id="PF02472">
    <property type="entry name" value="ExbD"/>
    <property type="match status" value="1"/>
</dbReference>
<keyword evidence="6 8" id="KW-0472">Membrane</keyword>
<dbReference type="EMBL" id="JELX01001877">
    <property type="protein sequence ID" value="KYF57354.1"/>
    <property type="molecule type" value="Genomic_DNA"/>
</dbReference>